<comment type="caution">
    <text evidence="1">The sequence shown here is derived from an EMBL/GenBank/DDBJ whole genome shotgun (WGS) entry which is preliminary data.</text>
</comment>
<sequence length="140" mass="16449">MDINEIENLPDRIPTGTLISMFQNALDQFRNNKIEKDGFLLILSQLTDRQVMTYELLRSDIRNDIDRTLSRLWNTDSYDEVDIILSIVVNLGLEICFNKIKESLEHYKDIDKSILDEIQETIEEVGENISNPYYSLEKFK</sequence>
<reference evidence="1 2" key="1">
    <citation type="submission" date="2014-02" db="EMBL/GenBank/DDBJ databases">
        <title>Draft genome sequence of Lysinibacillus odysseyi NBRC 100172.</title>
        <authorList>
            <person name="Zhang F."/>
            <person name="Wang G."/>
            <person name="Zhang L."/>
        </authorList>
    </citation>
    <scope>NUCLEOTIDE SEQUENCE [LARGE SCALE GENOMIC DNA]</scope>
    <source>
        <strain evidence="1 2">NBRC 100172</strain>
    </source>
</reference>
<name>A0A0A3IKP3_9BACI</name>
<evidence type="ECO:0000313" key="1">
    <source>
        <dbReference type="EMBL" id="KGR85304.1"/>
    </source>
</evidence>
<protein>
    <recommendedName>
        <fullName evidence="3">Immunity protein 30 domain-containing protein</fullName>
    </recommendedName>
</protein>
<dbReference type="RefSeq" id="WP_036153562.1">
    <property type="nucleotide sequence ID" value="NZ_AVCX01000007.1"/>
</dbReference>
<dbReference type="EMBL" id="JPVP01000054">
    <property type="protein sequence ID" value="KGR85304.1"/>
    <property type="molecule type" value="Genomic_DNA"/>
</dbReference>
<dbReference type="eggNOG" id="ENOG5032BVW">
    <property type="taxonomic scope" value="Bacteria"/>
</dbReference>
<gene>
    <name evidence="1" type="ORF">CD32_08630</name>
</gene>
<dbReference type="Proteomes" id="UP000030437">
    <property type="component" value="Unassembled WGS sequence"/>
</dbReference>
<evidence type="ECO:0000313" key="2">
    <source>
        <dbReference type="Proteomes" id="UP000030437"/>
    </source>
</evidence>
<dbReference type="AlphaFoldDB" id="A0A0A3IKP3"/>
<organism evidence="1 2">
    <name type="scientific">Lysinibacillus odysseyi 34hs-1 = NBRC 100172</name>
    <dbReference type="NCBI Taxonomy" id="1220589"/>
    <lineage>
        <taxon>Bacteria</taxon>
        <taxon>Bacillati</taxon>
        <taxon>Bacillota</taxon>
        <taxon>Bacilli</taxon>
        <taxon>Bacillales</taxon>
        <taxon>Bacillaceae</taxon>
        <taxon>Lysinibacillus</taxon>
    </lineage>
</organism>
<keyword evidence="2" id="KW-1185">Reference proteome</keyword>
<accession>A0A0A3IKP3</accession>
<proteinExistence type="predicted"/>
<evidence type="ECO:0008006" key="3">
    <source>
        <dbReference type="Google" id="ProtNLM"/>
    </source>
</evidence>
<dbReference type="OrthoDB" id="2183852at2"/>